<comment type="similarity">
    <text evidence="1">Belongs to the Fur family.</text>
</comment>
<dbReference type="GO" id="GO:0000976">
    <property type="term" value="F:transcription cis-regulatory region binding"/>
    <property type="evidence" value="ECO:0007669"/>
    <property type="project" value="TreeGrafter"/>
</dbReference>
<dbReference type="SUPFAM" id="SSF46785">
    <property type="entry name" value="Winged helix' DNA-binding domain"/>
    <property type="match status" value="1"/>
</dbReference>
<dbReference type="CDD" id="cd07153">
    <property type="entry name" value="Fur_like"/>
    <property type="match status" value="1"/>
</dbReference>
<evidence type="ECO:0000313" key="11">
    <source>
        <dbReference type="Proteomes" id="UP000295718"/>
    </source>
</evidence>
<accession>A0A4R1R2C1</accession>
<evidence type="ECO:0000256" key="9">
    <source>
        <dbReference type="PIRSR" id="PIRSR602481-2"/>
    </source>
</evidence>
<name>A0A4R1R2C1_9FIRM</name>
<feature type="binding site" evidence="8">
    <location>
        <position position="143"/>
    </location>
    <ligand>
        <name>Zn(2+)</name>
        <dbReference type="ChEBI" id="CHEBI:29105"/>
    </ligand>
</feature>
<evidence type="ECO:0000256" key="4">
    <source>
        <dbReference type="ARBA" id="ARBA00022833"/>
    </source>
</evidence>
<keyword evidence="6" id="KW-0238">DNA-binding</keyword>
<dbReference type="InterPro" id="IPR043135">
    <property type="entry name" value="Fur_C"/>
</dbReference>
<dbReference type="FunFam" id="1.10.10.10:FF:000051">
    <property type="entry name" value="Fur family transcriptional regulator"/>
    <property type="match status" value="1"/>
</dbReference>
<feature type="binding site" evidence="9">
    <location>
        <position position="97"/>
    </location>
    <ligand>
        <name>Fe cation</name>
        <dbReference type="ChEBI" id="CHEBI:24875"/>
    </ligand>
</feature>
<dbReference type="Pfam" id="PF01475">
    <property type="entry name" value="FUR"/>
    <property type="match status" value="1"/>
</dbReference>
<dbReference type="InterPro" id="IPR036388">
    <property type="entry name" value="WH-like_DNA-bd_sf"/>
</dbReference>
<evidence type="ECO:0000256" key="7">
    <source>
        <dbReference type="ARBA" id="ARBA00023163"/>
    </source>
</evidence>
<evidence type="ECO:0000256" key="3">
    <source>
        <dbReference type="ARBA" id="ARBA00022723"/>
    </source>
</evidence>
<evidence type="ECO:0000256" key="2">
    <source>
        <dbReference type="ARBA" id="ARBA00022491"/>
    </source>
</evidence>
<dbReference type="Proteomes" id="UP000295718">
    <property type="component" value="Unassembled WGS sequence"/>
</dbReference>
<dbReference type="GO" id="GO:0003700">
    <property type="term" value="F:DNA-binding transcription factor activity"/>
    <property type="evidence" value="ECO:0007669"/>
    <property type="project" value="InterPro"/>
</dbReference>
<keyword evidence="11" id="KW-1185">Reference proteome</keyword>
<protein>
    <submittedName>
        <fullName evidence="10">Fur family ferric uptake transcriptional regulator</fullName>
    </submittedName>
</protein>
<reference evidence="10 11" key="1">
    <citation type="submission" date="2019-03" db="EMBL/GenBank/DDBJ databases">
        <title>Genomic Encyclopedia of Type Strains, Phase IV (KMG-IV): sequencing the most valuable type-strain genomes for metagenomic binning, comparative biology and taxonomic classification.</title>
        <authorList>
            <person name="Goeker M."/>
        </authorList>
    </citation>
    <scope>NUCLEOTIDE SEQUENCE [LARGE SCALE GENOMIC DNA]</scope>
    <source>
        <strain evidence="10 11">DSM 100556</strain>
    </source>
</reference>
<dbReference type="RefSeq" id="WP_031392235.1">
    <property type="nucleotide sequence ID" value="NZ_JPNB01000002.1"/>
</dbReference>
<keyword evidence="5" id="KW-0805">Transcription regulation</keyword>
<comment type="cofactor">
    <cofactor evidence="8">
        <name>Zn(2+)</name>
        <dbReference type="ChEBI" id="CHEBI:29105"/>
    </cofactor>
    <text evidence="8">Binds 1 zinc ion per subunit.</text>
</comment>
<dbReference type="GO" id="GO:0045892">
    <property type="term" value="P:negative regulation of DNA-templated transcription"/>
    <property type="evidence" value="ECO:0007669"/>
    <property type="project" value="TreeGrafter"/>
</dbReference>
<dbReference type="GO" id="GO:0008270">
    <property type="term" value="F:zinc ion binding"/>
    <property type="evidence" value="ECO:0007669"/>
    <property type="project" value="TreeGrafter"/>
</dbReference>
<evidence type="ECO:0000256" key="6">
    <source>
        <dbReference type="ARBA" id="ARBA00023125"/>
    </source>
</evidence>
<organism evidence="10 11">
    <name type="scientific">Kineothrix alysoides</name>
    <dbReference type="NCBI Taxonomy" id="1469948"/>
    <lineage>
        <taxon>Bacteria</taxon>
        <taxon>Bacillati</taxon>
        <taxon>Bacillota</taxon>
        <taxon>Clostridia</taxon>
        <taxon>Lachnospirales</taxon>
        <taxon>Lachnospiraceae</taxon>
        <taxon>Kineothrix</taxon>
    </lineage>
</organism>
<dbReference type="InterPro" id="IPR036390">
    <property type="entry name" value="WH_DNA-bd_sf"/>
</dbReference>
<dbReference type="PANTHER" id="PTHR33202:SF7">
    <property type="entry name" value="FERRIC UPTAKE REGULATION PROTEIN"/>
    <property type="match status" value="1"/>
</dbReference>
<comment type="caution">
    <text evidence="10">The sequence shown here is derived from an EMBL/GenBank/DDBJ whole genome shotgun (WGS) entry which is preliminary data.</text>
</comment>
<keyword evidence="9" id="KW-0408">Iron</keyword>
<keyword evidence="7" id="KW-0804">Transcription</keyword>
<sequence length="151" mass="17231">MGVDREQFKQLLKDKGLKVTTQRLLVLEALAACPDRHLTAEEIYEMVKADYPEIGLATVYRTIQILLELHLIDRINLDDGFVRYEIGNVGRGTAKHHHHHLICINCGKVNSFEDDLLEELEEKITRTTGFHVVDHEVKLYGYCAECGGKID</sequence>
<keyword evidence="3 8" id="KW-0479">Metal-binding</keyword>
<feature type="binding site" evidence="8">
    <location>
        <position position="146"/>
    </location>
    <ligand>
        <name>Zn(2+)</name>
        <dbReference type="ChEBI" id="CHEBI:29105"/>
    </ligand>
</feature>
<dbReference type="PANTHER" id="PTHR33202">
    <property type="entry name" value="ZINC UPTAKE REGULATION PROTEIN"/>
    <property type="match status" value="1"/>
</dbReference>
<keyword evidence="4 8" id="KW-0862">Zinc</keyword>
<feature type="binding site" evidence="9">
    <location>
        <position position="118"/>
    </location>
    <ligand>
        <name>Fe cation</name>
        <dbReference type="ChEBI" id="CHEBI:24875"/>
    </ligand>
</feature>
<dbReference type="Gene3D" id="3.30.1490.190">
    <property type="match status" value="1"/>
</dbReference>
<proteinExistence type="inferred from homology"/>
<dbReference type="AlphaFoldDB" id="A0A4R1R2C1"/>
<keyword evidence="2" id="KW-0678">Repressor</keyword>
<feature type="binding site" evidence="8">
    <location>
        <position position="103"/>
    </location>
    <ligand>
        <name>Zn(2+)</name>
        <dbReference type="ChEBI" id="CHEBI:29105"/>
    </ligand>
</feature>
<dbReference type="Gene3D" id="1.10.10.10">
    <property type="entry name" value="Winged helix-like DNA-binding domain superfamily/Winged helix DNA-binding domain"/>
    <property type="match status" value="1"/>
</dbReference>
<evidence type="ECO:0000313" key="10">
    <source>
        <dbReference type="EMBL" id="TCL59509.1"/>
    </source>
</evidence>
<evidence type="ECO:0000256" key="1">
    <source>
        <dbReference type="ARBA" id="ARBA00007957"/>
    </source>
</evidence>
<evidence type="ECO:0000256" key="8">
    <source>
        <dbReference type="PIRSR" id="PIRSR602481-1"/>
    </source>
</evidence>
<dbReference type="EMBL" id="SLUO01000004">
    <property type="protein sequence ID" value="TCL59509.1"/>
    <property type="molecule type" value="Genomic_DNA"/>
</dbReference>
<dbReference type="InterPro" id="IPR002481">
    <property type="entry name" value="FUR"/>
</dbReference>
<feature type="binding site" evidence="9">
    <location>
        <position position="135"/>
    </location>
    <ligand>
        <name>Fe cation</name>
        <dbReference type="ChEBI" id="CHEBI:24875"/>
    </ligand>
</feature>
<dbReference type="GO" id="GO:1900376">
    <property type="term" value="P:regulation of secondary metabolite biosynthetic process"/>
    <property type="evidence" value="ECO:0007669"/>
    <property type="project" value="TreeGrafter"/>
</dbReference>
<dbReference type="STRING" id="1469948.GCA_000732725_03614"/>
<gene>
    <name evidence="10" type="ORF">EDD76_104247</name>
</gene>
<feature type="binding site" evidence="8">
    <location>
        <position position="106"/>
    </location>
    <ligand>
        <name>Zn(2+)</name>
        <dbReference type="ChEBI" id="CHEBI:29105"/>
    </ligand>
</feature>
<dbReference type="OrthoDB" id="8659436at2"/>
<evidence type="ECO:0000256" key="5">
    <source>
        <dbReference type="ARBA" id="ARBA00023015"/>
    </source>
</evidence>
<comment type="cofactor">
    <cofactor evidence="9">
        <name>Mn(2+)</name>
        <dbReference type="ChEBI" id="CHEBI:29035"/>
    </cofactor>
    <cofactor evidence="9">
        <name>Fe(2+)</name>
        <dbReference type="ChEBI" id="CHEBI:29033"/>
    </cofactor>
    <text evidence="9">Binds 1 Mn(2+) or Fe(2+) ion per subunit.</text>
</comment>